<evidence type="ECO:0000313" key="10">
    <source>
        <dbReference type="Proteomes" id="UP001044222"/>
    </source>
</evidence>
<sequence>MHNGTKYLPDPKACNWKKYKFIVLNSLCSATVKEEESSEGKGLQNCGHSPNETDKLAATSKPPLEVWPVDGPCHNNRPAQGFHCDISKYSLLQGAFHGLVPRPTDELPNLPTPLPQDSSAPCGSLCQHPCSNEPQATHHSGHLFCLGNSPNSHPIKNENCCSEFHVSGTMGGAKPLSTGDKPYRCGVCGAQFNRPANLKTHSRIHSGEKPYRCDTCGARFVQVAHLRAHVLIHTGEKPYPCHTCGTRFRHLQTLKSHLRIHTGEKPYTCEKCDLHFRHKSQLRLHLRQKHGAVTNTKIRYKVLVDPYQPVLQSC</sequence>
<keyword evidence="10" id="KW-1185">Reference proteome</keyword>
<dbReference type="PROSITE" id="PS00028">
    <property type="entry name" value="ZINC_FINGER_C2H2_1"/>
    <property type="match status" value="4"/>
</dbReference>
<evidence type="ECO:0000313" key="9">
    <source>
        <dbReference type="EMBL" id="KAG5852038.1"/>
    </source>
</evidence>
<evidence type="ECO:0000256" key="5">
    <source>
        <dbReference type="ARBA" id="ARBA00022833"/>
    </source>
</evidence>
<dbReference type="GO" id="GO:0005634">
    <property type="term" value="C:nucleus"/>
    <property type="evidence" value="ECO:0007669"/>
    <property type="project" value="UniProtKB-SubCell"/>
</dbReference>
<dbReference type="Pfam" id="PF00096">
    <property type="entry name" value="zf-C2H2"/>
    <property type="match status" value="4"/>
</dbReference>
<keyword evidence="2" id="KW-0479">Metal-binding</keyword>
<dbReference type="FunFam" id="3.30.160.60:FF:000536">
    <property type="entry name" value="hypermethylated in cancer 2 protein-like"/>
    <property type="match status" value="1"/>
</dbReference>
<evidence type="ECO:0000256" key="3">
    <source>
        <dbReference type="ARBA" id="ARBA00022737"/>
    </source>
</evidence>
<dbReference type="InterPro" id="IPR013087">
    <property type="entry name" value="Znf_C2H2_type"/>
</dbReference>
<keyword evidence="4 7" id="KW-0863">Zinc-finger</keyword>
<evidence type="ECO:0000256" key="6">
    <source>
        <dbReference type="ARBA" id="ARBA00023242"/>
    </source>
</evidence>
<evidence type="ECO:0000256" key="1">
    <source>
        <dbReference type="ARBA" id="ARBA00004123"/>
    </source>
</evidence>
<proteinExistence type="predicted"/>
<dbReference type="FunFam" id="3.30.160.60:FF:000105">
    <property type="entry name" value="B-cell CLL/lymphoma 6, member B"/>
    <property type="match status" value="1"/>
</dbReference>
<gene>
    <name evidence="9" type="ORF">ANANG_G00058190</name>
</gene>
<dbReference type="SMART" id="SM00355">
    <property type="entry name" value="ZnF_C2H2"/>
    <property type="match status" value="4"/>
</dbReference>
<feature type="domain" description="C2H2-type" evidence="8">
    <location>
        <begin position="211"/>
        <end position="238"/>
    </location>
</feature>
<keyword evidence="3" id="KW-0677">Repeat</keyword>
<dbReference type="GO" id="GO:0008270">
    <property type="term" value="F:zinc ion binding"/>
    <property type="evidence" value="ECO:0007669"/>
    <property type="project" value="UniProtKB-KW"/>
</dbReference>
<evidence type="ECO:0000256" key="2">
    <source>
        <dbReference type="ARBA" id="ARBA00022723"/>
    </source>
</evidence>
<evidence type="ECO:0000259" key="8">
    <source>
        <dbReference type="PROSITE" id="PS50157"/>
    </source>
</evidence>
<accession>A0A9D3MSP6</accession>
<dbReference type="FunFam" id="3.30.160.60:FF:003950">
    <property type="match status" value="1"/>
</dbReference>
<evidence type="ECO:0000256" key="4">
    <source>
        <dbReference type="ARBA" id="ARBA00022771"/>
    </source>
</evidence>
<dbReference type="Gene3D" id="3.30.160.60">
    <property type="entry name" value="Classic Zinc Finger"/>
    <property type="match status" value="4"/>
</dbReference>
<feature type="domain" description="C2H2-type" evidence="8">
    <location>
        <begin position="239"/>
        <end position="266"/>
    </location>
</feature>
<comment type="subcellular location">
    <subcellularLocation>
        <location evidence="1">Nucleus</location>
    </subcellularLocation>
</comment>
<organism evidence="9 10">
    <name type="scientific">Anguilla anguilla</name>
    <name type="common">European freshwater eel</name>
    <name type="synonym">Muraena anguilla</name>
    <dbReference type="NCBI Taxonomy" id="7936"/>
    <lineage>
        <taxon>Eukaryota</taxon>
        <taxon>Metazoa</taxon>
        <taxon>Chordata</taxon>
        <taxon>Craniata</taxon>
        <taxon>Vertebrata</taxon>
        <taxon>Euteleostomi</taxon>
        <taxon>Actinopterygii</taxon>
        <taxon>Neopterygii</taxon>
        <taxon>Teleostei</taxon>
        <taxon>Anguilliformes</taxon>
        <taxon>Anguillidae</taxon>
        <taxon>Anguilla</taxon>
    </lineage>
</organism>
<dbReference type="GO" id="GO:0000981">
    <property type="term" value="F:DNA-binding transcription factor activity, RNA polymerase II-specific"/>
    <property type="evidence" value="ECO:0007669"/>
    <property type="project" value="TreeGrafter"/>
</dbReference>
<dbReference type="FunFam" id="3.30.160.60:FF:002878">
    <property type="entry name" value="Zinc finger protein 652"/>
    <property type="match status" value="1"/>
</dbReference>
<feature type="domain" description="C2H2-type" evidence="8">
    <location>
        <begin position="267"/>
        <end position="290"/>
    </location>
</feature>
<evidence type="ECO:0000256" key="7">
    <source>
        <dbReference type="PROSITE-ProRule" id="PRU00042"/>
    </source>
</evidence>
<dbReference type="InterPro" id="IPR036236">
    <property type="entry name" value="Znf_C2H2_sf"/>
</dbReference>
<dbReference type="PROSITE" id="PS50157">
    <property type="entry name" value="ZINC_FINGER_C2H2_2"/>
    <property type="match status" value="4"/>
</dbReference>
<dbReference type="PANTHER" id="PTHR24394:SF36">
    <property type="entry name" value="B-CELL LYMPHOMA 6 PROTEIN ISOFORM X1"/>
    <property type="match status" value="1"/>
</dbReference>
<protein>
    <recommendedName>
        <fullName evidence="8">C2H2-type domain-containing protein</fullName>
    </recommendedName>
</protein>
<feature type="domain" description="C2H2-type" evidence="8">
    <location>
        <begin position="183"/>
        <end position="210"/>
    </location>
</feature>
<keyword evidence="5" id="KW-0862">Zinc</keyword>
<comment type="caution">
    <text evidence="9">The sequence shown here is derived from an EMBL/GenBank/DDBJ whole genome shotgun (WGS) entry which is preliminary data.</text>
</comment>
<dbReference type="PANTHER" id="PTHR24394">
    <property type="entry name" value="ZINC FINGER PROTEIN"/>
    <property type="match status" value="1"/>
</dbReference>
<dbReference type="Proteomes" id="UP001044222">
    <property type="component" value="Unassembled WGS sequence"/>
</dbReference>
<dbReference type="SUPFAM" id="SSF57667">
    <property type="entry name" value="beta-beta-alpha zinc fingers"/>
    <property type="match status" value="2"/>
</dbReference>
<dbReference type="EMBL" id="JAFIRN010000003">
    <property type="protein sequence ID" value="KAG5852038.1"/>
    <property type="molecule type" value="Genomic_DNA"/>
</dbReference>
<reference evidence="9" key="1">
    <citation type="submission" date="2021-01" db="EMBL/GenBank/DDBJ databases">
        <title>A chromosome-scale assembly of European eel, Anguilla anguilla.</title>
        <authorList>
            <person name="Henkel C."/>
            <person name="Jong-Raadsen S.A."/>
            <person name="Dufour S."/>
            <person name="Weltzien F.-A."/>
            <person name="Palstra A.P."/>
            <person name="Pelster B."/>
            <person name="Spaink H.P."/>
            <person name="Van Den Thillart G.E."/>
            <person name="Jansen H."/>
            <person name="Zahm M."/>
            <person name="Klopp C."/>
            <person name="Cedric C."/>
            <person name="Louis A."/>
            <person name="Berthelot C."/>
            <person name="Parey E."/>
            <person name="Roest Crollius H."/>
            <person name="Montfort J."/>
            <person name="Robinson-Rechavi M."/>
            <person name="Bucao C."/>
            <person name="Bouchez O."/>
            <person name="Gislard M."/>
            <person name="Lluch J."/>
            <person name="Milhes M."/>
            <person name="Lampietro C."/>
            <person name="Lopez Roques C."/>
            <person name="Donnadieu C."/>
            <person name="Braasch I."/>
            <person name="Desvignes T."/>
            <person name="Postlethwait J."/>
            <person name="Bobe J."/>
            <person name="Guiguen Y."/>
            <person name="Dirks R."/>
        </authorList>
    </citation>
    <scope>NUCLEOTIDE SEQUENCE</scope>
    <source>
        <strain evidence="9">Tag_6206</strain>
        <tissue evidence="9">Liver</tissue>
    </source>
</reference>
<name>A0A9D3MSP6_ANGAN</name>
<dbReference type="AlphaFoldDB" id="A0A9D3MSP6"/>
<keyword evidence="6" id="KW-0539">Nucleus</keyword>